<feature type="transmembrane region" description="Helical" evidence="1">
    <location>
        <begin position="86"/>
        <end position="106"/>
    </location>
</feature>
<dbReference type="Pfam" id="PF19545">
    <property type="entry name" value="DUF6069"/>
    <property type="match status" value="1"/>
</dbReference>
<feature type="transmembrane region" description="Helical" evidence="1">
    <location>
        <begin position="55"/>
        <end position="74"/>
    </location>
</feature>
<dbReference type="InterPro" id="IPR045713">
    <property type="entry name" value="DUF6069"/>
</dbReference>
<keyword evidence="1" id="KW-0812">Transmembrane</keyword>
<sequence>MSALTAGRPRLGRVAVMGVLATVAAAVVTTTLGAVSKRAGVEFEIPAGGDAIPTGAFATVTSFFSLIGVGVALAAGRWSDRPAQRFVAITVPLAVASLVPPFVVGASAETSLVLVVLHLAAAAVVIPTLARTLRVSSVSPRAAATRR</sequence>
<dbReference type="RefSeq" id="WP_187768546.1">
    <property type="nucleotide sequence ID" value="NZ_JACTVM010000001.1"/>
</dbReference>
<dbReference type="EMBL" id="JACTVM010000001">
    <property type="protein sequence ID" value="MBC9225258.1"/>
    <property type="molecule type" value="Genomic_DNA"/>
</dbReference>
<keyword evidence="1" id="KW-0472">Membrane</keyword>
<accession>A0A8I0ETC9</accession>
<dbReference type="AlphaFoldDB" id="A0A8I0ETC9"/>
<reference evidence="2" key="1">
    <citation type="submission" date="2020-09" db="EMBL/GenBank/DDBJ databases">
        <title>Novel species in genus Aeromicrobium.</title>
        <authorList>
            <person name="Zhang G."/>
        </authorList>
    </citation>
    <scope>NUCLEOTIDE SEQUENCE</scope>
    <source>
        <strain evidence="2">Zg-636</strain>
    </source>
</reference>
<evidence type="ECO:0000256" key="1">
    <source>
        <dbReference type="SAM" id="Phobius"/>
    </source>
</evidence>
<proteinExistence type="predicted"/>
<protein>
    <submittedName>
        <fullName evidence="2">Uncharacterized protein</fullName>
    </submittedName>
</protein>
<feature type="transmembrane region" description="Helical" evidence="1">
    <location>
        <begin position="12"/>
        <end position="35"/>
    </location>
</feature>
<evidence type="ECO:0000313" key="3">
    <source>
        <dbReference type="Proteomes" id="UP000620591"/>
    </source>
</evidence>
<organism evidence="2 3">
    <name type="scientific">Aeromicrobium senzhongii</name>
    <dbReference type="NCBI Taxonomy" id="2663859"/>
    <lineage>
        <taxon>Bacteria</taxon>
        <taxon>Bacillati</taxon>
        <taxon>Actinomycetota</taxon>
        <taxon>Actinomycetes</taxon>
        <taxon>Propionibacteriales</taxon>
        <taxon>Nocardioidaceae</taxon>
        <taxon>Aeromicrobium</taxon>
    </lineage>
</organism>
<feature type="transmembrane region" description="Helical" evidence="1">
    <location>
        <begin position="112"/>
        <end position="130"/>
    </location>
</feature>
<keyword evidence="1" id="KW-1133">Transmembrane helix</keyword>
<dbReference type="Proteomes" id="UP000620591">
    <property type="component" value="Unassembled WGS sequence"/>
</dbReference>
<gene>
    <name evidence="2" type="ORF">IBG24_02880</name>
</gene>
<name>A0A8I0ETC9_9ACTN</name>
<comment type="caution">
    <text evidence="2">The sequence shown here is derived from an EMBL/GenBank/DDBJ whole genome shotgun (WGS) entry which is preliminary data.</text>
</comment>
<evidence type="ECO:0000313" key="2">
    <source>
        <dbReference type="EMBL" id="MBC9225258.1"/>
    </source>
</evidence>